<reference evidence="2" key="1">
    <citation type="journal article" date="2018" name="Nat. Biotechnol.">
        <title>A standardized bacterial taxonomy based on genome phylogeny substantially revises the tree of life.</title>
        <authorList>
            <person name="Parks D.H."/>
            <person name="Chuvochina M."/>
            <person name="Waite D.W."/>
            <person name="Rinke C."/>
            <person name="Skarshewski A."/>
            <person name="Chaumeil P.A."/>
            <person name="Hugenholtz P."/>
        </authorList>
    </citation>
    <scope>NUCLEOTIDE SEQUENCE [LARGE SCALE GENOMIC DNA]</scope>
    <source>
        <strain evidence="2">UBA11284</strain>
    </source>
</reference>
<evidence type="ECO:0000313" key="2">
    <source>
        <dbReference type="EMBL" id="HCA02097.1"/>
    </source>
</evidence>
<feature type="compositionally biased region" description="Basic and acidic residues" evidence="1">
    <location>
        <begin position="129"/>
        <end position="144"/>
    </location>
</feature>
<dbReference type="AlphaFoldDB" id="A0A3D0KEX7"/>
<protein>
    <submittedName>
        <fullName evidence="2">Uncharacterized protein</fullName>
    </submittedName>
</protein>
<comment type="caution">
    <text evidence="2">The sequence shown here is derived from an EMBL/GenBank/DDBJ whole genome shotgun (WGS) entry which is preliminary data.</text>
</comment>
<gene>
    <name evidence="2" type="ORF">DEO68_07935</name>
</gene>
<evidence type="ECO:0000256" key="1">
    <source>
        <dbReference type="SAM" id="MobiDB-lite"/>
    </source>
</evidence>
<proteinExistence type="predicted"/>
<feature type="region of interest" description="Disordered" evidence="1">
    <location>
        <begin position="70"/>
        <end position="92"/>
    </location>
</feature>
<accession>A0A3D0KEX7</accession>
<feature type="region of interest" description="Disordered" evidence="1">
    <location>
        <begin position="1"/>
        <end position="27"/>
    </location>
</feature>
<dbReference type="EMBL" id="DOTR01000039">
    <property type="protein sequence ID" value="HCA02097.1"/>
    <property type="molecule type" value="Genomic_DNA"/>
</dbReference>
<feature type="region of interest" description="Disordered" evidence="1">
    <location>
        <begin position="129"/>
        <end position="154"/>
    </location>
</feature>
<organism evidence="2">
    <name type="scientific">Halomonas campaniensis</name>
    <dbReference type="NCBI Taxonomy" id="213554"/>
    <lineage>
        <taxon>Bacteria</taxon>
        <taxon>Pseudomonadati</taxon>
        <taxon>Pseudomonadota</taxon>
        <taxon>Gammaproteobacteria</taxon>
        <taxon>Oceanospirillales</taxon>
        <taxon>Halomonadaceae</taxon>
        <taxon>Halomonas</taxon>
    </lineage>
</organism>
<feature type="compositionally biased region" description="Basic and acidic residues" evidence="1">
    <location>
        <begin position="17"/>
        <end position="27"/>
    </location>
</feature>
<name>A0A3D0KEX7_9GAMM</name>
<sequence length="154" mass="17063">MNHLQADNAGFDESASEETHTASVLHKDSVAPFQPLADQVEYPAASLEEIAPRVDDILEAAKLLASAAKKLEKNRQEEEEAEQSARALQKEANGAFEARLAKRETPDARSFEDVQKDLLKSLKRLDKAVESAREETEKSQDAYKELLSIITPSN</sequence>